<name>A0ABD1V3V6_9LAMI</name>
<keyword evidence="2" id="KW-1015">Disulfide bond</keyword>
<dbReference type="PROSITE" id="PS00925">
    <property type="entry name" value="OLEEI"/>
    <property type="match status" value="1"/>
</dbReference>
<dbReference type="EMBL" id="JBFOLK010000002">
    <property type="protein sequence ID" value="KAL2532000.1"/>
    <property type="molecule type" value="Genomic_DNA"/>
</dbReference>
<feature type="signal peptide" evidence="3">
    <location>
        <begin position="1"/>
        <end position="24"/>
    </location>
</feature>
<dbReference type="PANTHER" id="PTHR31614:SF2">
    <property type="entry name" value="F28N24.16 PROTEIN"/>
    <property type="match status" value="1"/>
</dbReference>
<organism evidence="4 5">
    <name type="scientific">Abeliophyllum distichum</name>
    <dbReference type="NCBI Taxonomy" id="126358"/>
    <lineage>
        <taxon>Eukaryota</taxon>
        <taxon>Viridiplantae</taxon>
        <taxon>Streptophyta</taxon>
        <taxon>Embryophyta</taxon>
        <taxon>Tracheophyta</taxon>
        <taxon>Spermatophyta</taxon>
        <taxon>Magnoliopsida</taxon>
        <taxon>eudicotyledons</taxon>
        <taxon>Gunneridae</taxon>
        <taxon>Pentapetalae</taxon>
        <taxon>asterids</taxon>
        <taxon>lamiids</taxon>
        <taxon>Lamiales</taxon>
        <taxon>Oleaceae</taxon>
        <taxon>Forsythieae</taxon>
        <taxon>Abeliophyllum</taxon>
    </lineage>
</organism>
<proteinExistence type="inferred from homology"/>
<keyword evidence="3" id="KW-0732">Signal</keyword>
<reference evidence="5" key="1">
    <citation type="submission" date="2024-07" db="EMBL/GenBank/DDBJ databases">
        <title>Two chromosome-level genome assemblies of Korean endemic species Abeliophyllum distichum and Forsythia ovata (Oleaceae).</title>
        <authorList>
            <person name="Jang H."/>
        </authorList>
    </citation>
    <scope>NUCLEOTIDE SEQUENCE [LARGE SCALE GENOMIC DNA]</scope>
</reference>
<gene>
    <name evidence="4" type="ORF">Adt_05351</name>
</gene>
<dbReference type="Proteomes" id="UP001604336">
    <property type="component" value="Unassembled WGS sequence"/>
</dbReference>
<evidence type="ECO:0000313" key="4">
    <source>
        <dbReference type="EMBL" id="KAL2532000.1"/>
    </source>
</evidence>
<protein>
    <submittedName>
        <fullName evidence="4">Pollen-specific protein-like</fullName>
    </submittedName>
</protein>
<dbReference type="AlphaFoldDB" id="A0ABD1V3V6"/>
<evidence type="ECO:0000256" key="2">
    <source>
        <dbReference type="ARBA" id="ARBA00023157"/>
    </source>
</evidence>
<dbReference type="InterPro" id="IPR006041">
    <property type="entry name" value="Pollen_Ole_e1_allergen"/>
</dbReference>
<accession>A0ABD1V3V6</accession>
<keyword evidence="5" id="KW-1185">Reference proteome</keyword>
<feature type="chain" id="PRO_5044760023" evidence="3">
    <location>
        <begin position="25"/>
        <end position="166"/>
    </location>
</feature>
<comment type="similarity">
    <text evidence="1">Belongs to the Ole e I family.</text>
</comment>
<evidence type="ECO:0000256" key="3">
    <source>
        <dbReference type="SAM" id="SignalP"/>
    </source>
</evidence>
<dbReference type="Pfam" id="PF01190">
    <property type="entry name" value="Pollen_Ole_e_1"/>
    <property type="match status" value="1"/>
</dbReference>
<evidence type="ECO:0000256" key="1">
    <source>
        <dbReference type="ARBA" id="ARBA00010049"/>
    </source>
</evidence>
<dbReference type="InterPro" id="IPR006040">
    <property type="entry name" value="Allergen_Ole_e_I_CS"/>
</dbReference>
<comment type="caution">
    <text evidence="4">The sequence shown here is derived from an EMBL/GenBank/DDBJ whole genome shotgun (WGS) entry which is preliminary data.</text>
</comment>
<sequence>MAKAVALVSILCILALASVAHCHALELFDVEGDVYCDPCRVLFETKLSYKIAGATVKLECLDPITSNITYSIEGVTDSNGHYKLSVKGDHADNICQVTLTKSPNADCSEPMEGLETDKIVCTENSGIHSFVRYANPLGFMTKQSIEGCKEVLNELGLAPEDLDFQI</sequence>
<evidence type="ECO:0000313" key="5">
    <source>
        <dbReference type="Proteomes" id="UP001604336"/>
    </source>
</evidence>
<dbReference type="PANTHER" id="PTHR31614">
    <property type="entry name" value="PROTEIN DOWNSTREAM OF FLC-RELATED"/>
    <property type="match status" value="1"/>
</dbReference>